<evidence type="ECO:0000313" key="2">
    <source>
        <dbReference type="Proteomes" id="UP000053370"/>
    </source>
</evidence>
<accession>A0A0S7BWW3</accession>
<dbReference type="EMBL" id="DF968181">
    <property type="protein sequence ID" value="GAP41280.1"/>
    <property type="molecule type" value="Genomic_DNA"/>
</dbReference>
<dbReference type="AlphaFoldDB" id="A0A0S7BWW3"/>
<protein>
    <submittedName>
        <fullName evidence="1">Uncharacterized protein</fullName>
    </submittedName>
</protein>
<name>A0A0S7BWW3_9CHLR</name>
<dbReference type="Proteomes" id="UP000053370">
    <property type="component" value="Unassembled WGS sequence"/>
</dbReference>
<proteinExistence type="predicted"/>
<organism evidence="1">
    <name type="scientific">Flexilinea flocculi</name>
    <dbReference type="NCBI Taxonomy" id="1678840"/>
    <lineage>
        <taxon>Bacteria</taxon>
        <taxon>Bacillati</taxon>
        <taxon>Chloroflexota</taxon>
        <taxon>Anaerolineae</taxon>
        <taxon>Anaerolineales</taxon>
        <taxon>Anaerolineaceae</taxon>
        <taxon>Flexilinea</taxon>
    </lineage>
</organism>
<dbReference type="STRING" id="1678840.ATC1_131265"/>
<sequence>MNFQKCMSDYIPDKESYETTFYFLKKIQRFEIYVGEKVVALNRYELWTNHNNEIFFHSI</sequence>
<gene>
    <name evidence="1" type="ORF">ATC1_131265</name>
</gene>
<evidence type="ECO:0000313" key="1">
    <source>
        <dbReference type="EMBL" id="GAP41280.1"/>
    </source>
</evidence>
<keyword evidence="2" id="KW-1185">Reference proteome</keyword>
<reference evidence="1" key="1">
    <citation type="journal article" date="2015" name="Genome Announc.">
        <title>Draft Genome Sequence of Anaerolineae Strain TC1, a Novel Isolate from a Methanogenic Wastewater Treatment System.</title>
        <authorList>
            <person name="Matsuura N."/>
            <person name="Tourlousse D.M."/>
            <person name="Sun L."/>
            <person name="Toyonaga M."/>
            <person name="Kuroda K."/>
            <person name="Ohashi A."/>
            <person name="Cruz R."/>
            <person name="Yamaguchi T."/>
            <person name="Sekiguchi Y."/>
        </authorList>
    </citation>
    <scope>NUCLEOTIDE SEQUENCE [LARGE SCALE GENOMIC DNA]</scope>
    <source>
        <strain evidence="1">TC1</strain>
    </source>
</reference>